<gene>
    <name evidence="5" type="ORF">K1W69_25215</name>
</gene>
<dbReference type="PANTHER" id="PTHR43537">
    <property type="entry name" value="TRANSCRIPTIONAL REGULATOR, GNTR FAMILY"/>
    <property type="match status" value="1"/>
</dbReference>
<evidence type="ECO:0000313" key="6">
    <source>
        <dbReference type="Proteomes" id="UP001196509"/>
    </source>
</evidence>
<evidence type="ECO:0000256" key="3">
    <source>
        <dbReference type="ARBA" id="ARBA00023163"/>
    </source>
</evidence>
<dbReference type="InterPro" id="IPR011711">
    <property type="entry name" value="GntR_C"/>
</dbReference>
<feature type="domain" description="HTH gntR-type" evidence="4">
    <location>
        <begin position="12"/>
        <end position="79"/>
    </location>
</feature>
<protein>
    <submittedName>
        <fullName evidence="5">GntR family transcriptional regulator</fullName>
    </submittedName>
</protein>
<dbReference type="GO" id="GO:0003677">
    <property type="term" value="F:DNA binding"/>
    <property type="evidence" value="ECO:0007669"/>
    <property type="project" value="UniProtKB-KW"/>
</dbReference>
<comment type="caution">
    <text evidence="5">The sequence shown here is derived from an EMBL/GenBank/DDBJ whole genome shotgun (WGS) entry which is preliminary data.</text>
</comment>
<accession>A0AAE2ZVL4</accession>
<dbReference type="InterPro" id="IPR036388">
    <property type="entry name" value="WH-like_DNA-bd_sf"/>
</dbReference>
<dbReference type="PANTHER" id="PTHR43537:SF41">
    <property type="entry name" value="TRANSCRIPTIONAL REGULATORY PROTEIN"/>
    <property type="match status" value="1"/>
</dbReference>
<dbReference type="SUPFAM" id="SSF46785">
    <property type="entry name" value="Winged helix' DNA-binding domain"/>
    <property type="match status" value="1"/>
</dbReference>
<sequence length="220" mass="24823">MKLKSIDIGNRASAGSIVYDSLRKAIIDGELEDGTPLRQDDIACQFNTSRIPVREALSKLEQEGLVTNRRYRGAVVAGISHREASEIFDFRILMESEVIAASVPKMTSASLSKARAYCDEFRRTDDSKSWSKLNRKFHYSLYRDSGLKYHLDMIDNALDRTERYVDTQLSISHGVEKAHREHLAILEACENGNAELAARLTREHISSVRDELLEHLGGGR</sequence>
<dbReference type="Pfam" id="PF00392">
    <property type="entry name" value="GntR"/>
    <property type="match status" value="1"/>
</dbReference>
<organism evidence="5 6">
    <name type="scientific">Flavimaribacter sediminis</name>
    <dbReference type="NCBI Taxonomy" id="2865987"/>
    <lineage>
        <taxon>Bacteria</taxon>
        <taxon>Pseudomonadati</taxon>
        <taxon>Pseudomonadota</taxon>
        <taxon>Alphaproteobacteria</taxon>
        <taxon>Hyphomicrobiales</taxon>
        <taxon>Rhizobiaceae</taxon>
        <taxon>Flavimaribacter</taxon>
    </lineage>
</organism>
<dbReference type="InterPro" id="IPR008920">
    <property type="entry name" value="TF_FadR/GntR_C"/>
</dbReference>
<keyword evidence="3" id="KW-0804">Transcription</keyword>
<dbReference type="Gene3D" id="1.20.120.530">
    <property type="entry name" value="GntR ligand-binding domain-like"/>
    <property type="match status" value="1"/>
</dbReference>
<dbReference type="SMART" id="SM00345">
    <property type="entry name" value="HTH_GNTR"/>
    <property type="match status" value="1"/>
</dbReference>
<dbReference type="Proteomes" id="UP001196509">
    <property type="component" value="Unassembled WGS sequence"/>
</dbReference>
<dbReference type="CDD" id="cd07377">
    <property type="entry name" value="WHTH_GntR"/>
    <property type="match status" value="1"/>
</dbReference>
<evidence type="ECO:0000313" key="5">
    <source>
        <dbReference type="EMBL" id="MBW8640517.1"/>
    </source>
</evidence>
<keyword evidence="1" id="KW-0805">Transcription regulation</keyword>
<dbReference type="InterPro" id="IPR036390">
    <property type="entry name" value="WH_DNA-bd_sf"/>
</dbReference>
<dbReference type="AlphaFoldDB" id="A0AAE2ZVL4"/>
<reference evidence="5" key="1">
    <citation type="submission" date="2021-08" db="EMBL/GenBank/DDBJ databases">
        <title>Hoeflea bacterium WL0058 sp. nov., isolated from the sediment.</title>
        <authorList>
            <person name="Wang L."/>
            <person name="Zhang D."/>
        </authorList>
    </citation>
    <scope>NUCLEOTIDE SEQUENCE</scope>
    <source>
        <strain evidence="5">WL0058</strain>
    </source>
</reference>
<name>A0AAE2ZVL4_9HYPH</name>
<keyword evidence="2" id="KW-0238">DNA-binding</keyword>
<dbReference type="SUPFAM" id="SSF48008">
    <property type="entry name" value="GntR ligand-binding domain-like"/>
    <property type="match status" value="1"/>
</dbReference>
<keyword evidence="6" id="KW-1185">Reference proteome</keyword>
<dbReference type="Pfam" id="PF07729">
    <property type="entry name" value="FCD"/>
    <property type="match status" value="1"/>
</dbReference>
<dbReference type="Gene3D" id="1.10.10.10">
    <property type="entry name" value="Winged helix-like DNA-binding domain superfamily/Winged helix DNA-binding domain"/>
    <property type="match status" value="1"/>
</dbReference>
<dbReference type="SMART" id="SM00895">
    <property type="entry name" value="FCD"/>
    <property type="match status" value="1"/>
</dbReference>
<proteinExistence type="predicted"/>
<dbReference type="PROSITE" id="PS50949">
    <property type="entry name" value="HTH_GNTR"/>
    <property type="match status" value="1"/>
</dbReference>
<evidence type="ECO:0000256" key="2">
    <source>
        <dbReference type="ARBA" id="ARBA00023125"/>
    </source>
</evidence>
<dbReference type="EMBL" id="JAICBX010000006">
    <property type="protein sequence ID" value="MBW8640517.1"/>
    <property type="molecule type" value="Genomic_DNA"/>
</dbReference>
<evidence type="ECO:0000259" key="4">
    <source>
        <dbReference type="PROSITE" id="PS50949"/>
    </source>
</evidence>
<dbReference type="InterPro" id="IPR000524">
    <property type="entry name" value="Tscrpt_reg_HTH_GntR"/>
</dbReference>
<dbReference type="GO" id="GO:0003700">
    <property type="term" value="F:DNA-binding transcription factor activity"/>
    <property type="evidence" value="ECO:0007669"/>
    <property type="project" value="InterPro"/>
</dbReference>
<evidence type="ECO:0000256" key="1">
    <source>
        <dbReference type="ARBA" id="ARBA00023015"/>
    </source>
</evidence>